<gene>
    <name evidence="1" type="ORF">VCO01S_20130</name>
</gene>
<keyword evidence="2" id="KW-1185">Reference proteome</keyword>
<comment type="caution">
    <text evidence="1">The sequence shown here is derived from an EMBL/GenBank/DDBJ whole genome shotgun (WGS) entry which is preliminary data.</text>
</comment>
<proteinExistence type="predicted"/>
<dbReference type="Proteomes" id="UP000318242">
    <property type="component" value="Unassembled WGS sequence"/>
</dbReference>
<sequence length="397" mass="45066">MSEAMRAFISSLALVPLVLQAQIPGLEPEKQWELSGYINYMLTGTLVDDGEDFFDNQVHNRLDFEYRFNSNLRFNTGVRNRLFWGDSAKNELYREVIGVDPGYLDLTFNWGEGSDFFANTQFDRLYLDWHGEHYQARAGRFRINWGMNTIWNPNDIFNSYSIYDVDYPERPGTDALYLTRKLGYASELNLAFSPSQDSELNSYSARYLFNVANWDAQFIIGKSNLDFVIGGGLATDLAGASLKVESTLFSPTKDDWQTAEGNVQELNTSVVSSFELGYSFSGTRNWMSTVALLHITEPQEVQNAIAYLNLPLTARTLSFTEFTAYADLGFDITPLNRIVFSGSYYNDDSFYLGVSSTYSLSNDWQLVMLAQRFDGASDSLFGQTPNTLIFVNLGWNF</sequence>
<name>A0A4Y3IQ13_9VIBR</name>
<evidence type="ECO:0008006" key="3">
    <source>
        <dbReference type="Google" id="ProtNLM"/>
    </source>
</evidence>
<evidence type="ECO:0000313" key="2">
    <source>
        <dbReference type="Proteomes" id="UP000318242"/>
    </source>
</evidence>
<reference evidence="1 2" key="1">
    <citation type="submission" date="2019-06" db="EMBL/GenBank/DDBJ databases">
        <title>Whole genome shotgun sequence of Vibrio comitans NBRC 102076.</title>
        <authorList>
            <person name="Hosoyama A."/>
            <person name="Uohara A."/>
            <person name="Ohji S."/>
            <person name="Ichikawa N."/>
        </authorList>
    </citation>
    <scope>NUCLEOTIDE SEQUENCE [LARGE SCALE GENOMIC DNA]</scope>
    <source>
        <strain evidence="1 2">NBRC 102076</strain>
    </source>
</reference>
<accession>A0A4Y3IQ13</accession>
<dbReference type="AlphaFoldDB" id="A0A4Y3IQ13"/>
<evidence type="ECO:0000313" key="1">
    <source>
        <dbReference type="EMBL" id="GEA60820.1"/>
    </source>
</evidence>
<organism evidence="1 2">
    <name type="scientific">Vibrio comitans NBRC 102076</name>
    <dbReference type="NCBI Taxonomy" id="1219078"/>
    <lineage>
        <taxon>Bacteria</taxon>
        <taxon>Pseudomonadati</taxon>
        <taxon>Pseudomonadota</taxon>
        <taxon>Gammaproteobacteria</taxon>
        <taxon>Vibrionales</taxon>
        <taxon>Vibrionaceae</taxon>
        <taxon>Vibrio</taxon>
    </lineage>
</organism>
<dbReference type="EMBL" id="BJLH01000008">
    <property type="protein sequence ID" value="GEA60820.1"/>
    <property type="molecule type" value="Genomic_DNA"/>
</dbReference>
<protein>
    <recommendedName>
        <fullName evidence="3">Alginate export domain-containing protein</fullName>
    </recommendedName>
</protein>